<keyword evidence="2" id="KW-1185">Reference proteome</keyword>
<sequence length="69" mass="7976">MAAEQDYLTEVLAQAADGHEYQWLDEYHGNPNELLKIKHQCCFSFNLSPNQFKAGKRCYIHQRCGDDAN</sequence>
<gene>
    <name evidence="1" type="ORF">FC07_GL001386</name>
</gene>
<dbReference type="EMBL" id="AZDA01000121">
    <property type="protein sequence ID" value="KRK33133.1"/>
    <property type="molecule type" value="Genomic_DNA"/>
</dbReference>
<reference evidence="1 2" key="1">
    <citation type="journal article" date="2015" name="Genome Announc.">
        <title>Expanding the biotechnology potential of lactobacilli through comparative genomics of 213 strains and associated genera.</title>
        <authorList>
            <person name="Sun Z."/>
            <person name="Harris H.M."/>
            <person name="McCann A."/>
            <person name="Guo C."/>
            <person name="Argimon S."/>
            <person name="Zhang W."/>
            <person name="Yang X."/>
            <person name="Jeffery I.B."/>
            <person name="Cooney J.C."/>
            <person name="Kagawa T.F."/>
            <person name="Liu W."/>
            <person name="Song Y."/>
            <person name="Salvetti E."/>
            <person name="Wrobel A."/>
            <person name="Rasinkangas P."/>
            <person name="Parkhill J."/>
            <person name="Rea M.C."/>
            <person name="O'Sullivan O."/>
            <person name="Ritari J."/>
            <person name="Douillard F.P."/>
            <person name="Paul Ross R."/>
            <person name="Yang R."/>
            <person name="Briner A.E."/>
            <person name="Felis G.E."/>
            <person name="de Vos W.M."/>
            <person name="Barrangou R."/>
            <person name="Klaenhammer T.R."/>
            <person name="Caufield P.W."/>
            <person name="Cui Y."/>
            <person name="Zhang H."/>
            <person name="O'Toole P.W."/>
        </authorList>
    </citation>
    <scope>NUCLEOTIDE SEQUENCE [LARGE SCALE GENOMIC DNA]</scope>
    <source>
        <strain evidence="1 2">DSM 20003</strain>
    </source>
</reference>
<dbReference type="OrthoDB" id="2299294at2"/>
<evidence type="ECO:0000313" key="2">
    <source>
        <dbReference type="Proteomes" id="UP000051461"/>
    </source>
</evidence>
<accession>A0A0R1GFX5</accession>
<dbReference type="PATRIC" id="fig|1423726.3.peg.1435"/>
<protein>
    <submittedName>
        <fullName evidence="1">Uncharacterized protein</fullName>
    </submittedName>
</protein>
<dbReference type="STRING" id="1423726.FC07_GL001386"/>
<proteinExistence type="predicted"/>
<evidence type="ECO:0000313" key="1">
    <source>
        <dbReference type="EMBL" id="KRK33133.1"/>
    </source>
</evidence>
<comment type="caution">
    <text evidence="1">The sequence shown here is derived from an EMBL/GenBank/DDBJ whole genome shotgun (WGS) entry which is preliminary data.</text>
</comment>
<dbReference type="AlphaFoldDB" id="A0A0R1GFX5"/>
<dbReference type="Proteomes" id="UP000051461">
    <property type="component" value="Unassembled WGS sequence"/>
</dbReference>
<organism evidence="1 2">
    <name type="scientific">Loigolactobacillus bifermentans DSM 20003</name>
    <dbReference type="NCBI Taxonomy" id="1423726"/>
    <lineage>
        <taxon>Bacteria</taxon>
        <taxon>Bacillati</taxon>
        <taxon>Bacillota</taxon>
        <taxon>Bacilli</taxon>
        <taxon>Lactobacillales</taxon>
        <taxon>Lactobacillaceae</taxon>
        <taxon>Loigolactobacillus</taxon>
    </lineage>
</organism>
<dbReference type="RefSeq" id="WP_057905479.1">
    <property type="nucleotide sequence ID" value="NZ_AZDA01000121.1"/>
</dbReference>
<name>A0A0R1GFX5_9LACO</name>